<evidence type="ECO:0000313" key="7">
    <source>
        <dbReference type="Proteomes" id="UP000317369"/>
    </source>
</evidence>
<gene>
    <name evidence="6" type="primary">phoA</name>
    <name evidence="6" type="ORF">KS4_06410</name>
</gene>
<dbReference type="EMBL" id="CP036425">
    <property type="protein sequence ID" value="QDU32607.1"/>
    <property type="molecule type" value="Genomic_DNA"/>
</dbReference>
<dbReference type="AlphaFoldDB" id="A0A517YQU5"/>
<dbReference type="SUPFAM" id="SSF53649">
    <property type="entry name" value="Alkaline phosphatase-like"/>
    <property type="match status" value="1"/>
</dbReference>
<dbReference type="PANTHER" id="PTHR11596">
    <property type="entry name" value="ALKALINE PHOSPHATASE"/>
    <property type="match status" value="1"/>
</dbReference>
<proteinExistence type="inferred from homology"/>
<keyword evidence="6" id="KW-0378">Hydrolase</keyword>
<feature type="binding site" evidence="3">
    <location>
        <position position="342"/>
    </location>
    <ligand>
        <name>Zn(2+)</name>
        <dbReference type="ChEBI" id="CHEBI:29105"/>
        <label>2</label>
    </ligand>
</feature>
<sequence length="491" mass="54365">MKRFSMIITLFLATFFIYVNAFADQSGIKNVIVMIADGSGYSTLDATRYWTGEPLIYDRDDWKKYAMATYSYSGPKGADEQDLSRVYNPAKAWDGTPVEGSSGRYPYYFEGYKWHRSTYPDSAATMSQMMTGVLTSNGRLNVGPNGENLVSVPELAKQAGKKVGTISSVFLSDATPAAGGGAHNINRKEYAAVANEMFDAGVLDLIGGTGNPEYNDDGQSVVPSKDTDYKYVGGKETWETLKAGTHPNGWLLIEDKESIIQLAEQGLDEDRRIAMIPQARITLQQNRSSTGNSREAVPGDDPLNTNVPTLVDMTKAALNVVGKGEDGFFLQVEGGAVDKAMHLNQAGRMIEEYIDFHQAVKAVSDYLTHNTDGNNWGNTLVIVTADHDHLLCGPDAHKKPFQPIIDNGAGVMPGYRWYFNSHSNFPVPFFVKGAGADRFDQLPKQMDYYESNGEQFGRGLYFHQIDMARVLKDIYQNEISDNEQNKEHRLP</sequence>
<dbReference type="GO" id="GO:0004035">
    <property type="term" value="F:alkaline phosphatase activity"/>
    <property type="evidence" value="ECO:0007669"/>
    <property type="project" value="UniProtKB-EC"/>
</dbReference>
<keyword evidence="7" id="KW-1185">Reference proteome</keyword>
<dbReference type="GO" id="GO:0046872">
    <property type="term" value="F:metal ion binding"/>
    <property type="evidence" value="ECO:0007669"/>
    <property type="project" value="UniProtKB-KW"/>
</dbReference>
<evidence type="ECO:0000256" key="4">
    <source>
        <dbReference type="RuleBase" id="RU003946"/>
    </source>
</evidence>
<dbReference type="OrthoDB" id="9794455at2"/>
<evidence type="ECO:0000256" key="5">
    <source>
        <dbReference type="SAM" id="MobiDB-lite"/>
    </source>
</evidence>
<dbReference type="InterPro" id="IPR001952">
    <property type="entry name" value="Alkaline_phosphatase"/>
</dbReference>
<dbReference type="Pfam" id="PF00245">
    <property type="entry name" value="Alk_phosphatase"/>
    <property type="match status" value="1"/>
</dbReference>
<dbReference type="SMART" id="SM00098">
    <property type="entry name" value="alkPPc"/>
    <property type="match status" value="1"/>
</dbReference>
<feature type="binding site" evidence="3">
    <location>
        <position position="173"/>
    </location>
    <ligand>
        <name>Mg(2+)</name>
        <dbReference type="ChEBI" id="CHEBI:18420"/>
    </ligand>
</feature>
<feature type="binding site" evidence="3">
    <location>
        <position position="333"/>
    </location>
    <ligand>
        <name>Mg(2+)</name>
        <dbReference type="ChEBI" id="CHEBI:18420"/>
    </ligand>
</feature>
<keyword evidence="1" id="KW-0597">Phosphoprotein</keyword>
<comment type="cofactor">
    <cofactor evidence="3">
        <name>Zn(2+)</name>
        <dbReference type="ChEBI" id="CHEBI:29105"/>
    </cofactor>
    <text evidence="3">Binds 2 Zn(2+) ions.</text>
</comment>
<evidence type="ECO:0000313" key="6">
    <source>
        <dbReference type="EMBL" id="QDU32607.1"/>
    </source>
</evidence>
<dbReference type="CDD" id="cd16012">
    <property type="entry name" value="ALP"/>
    <property type="match status" value="1"/>
</dbReference>
<comment type="similarity">
    <text evidence="4">Belongs to the alkaline phosphatase family.</text>
</comment>
<protein>
    <submittedName>
        <fullName evidence="6">Alkaline phosphatase</fullName>
        <ecNumber evidence="6">3.1.3.1</ecNumber>
    </submittedName>
</protein>
<feature type="compositionally biased region" description="Polar residues" evidence="5">
    <location>
        <begin position="284"/>
        <end position="293"/>
    </location>
</feature>
<feature type="binding site" evidence="3">
    <location>
        <position position="175"/>
    </location>
    <ligand>
        <name>Mg(2+)</name>
        <dbReference type="ChEBI" id="CHEBI:18420"/>
    </ligand>
</feature>
<dbReference type="KEGG" id="pcor:KS4_06410"/>
<organism evidence="6 7">
    <name type="scientific">Poriferisphaera corsica</name>
    <dbReference type="NCBI Taxonomy" id="2528020"/>
    <lineage>
        <taxon>Bacteria</taxon>
        <taxon>Pseudomonadati</taxon>
        <taxon>Planctomycetota</taxon>
        <taxon>Phycisphaerae</taxon>
        <taxon>Phycisphaerales</taxon>
        <taxon>Phycisphaeraceae</taxon>
        <taxon>Poriferisphaera</taxon>
    </lineage>
</organism>
<dbReference type="InterPro" id="IPR017850">
    <property type="entry name" value="Alkaline_phosphatase_core_sf"/>
</dbReference>
<name>A0A517YQU5_9BACT</name>
<dbReference type="PRINTS" id="PR00113">
    <property type="entry name" value="ALKPHPHTASE"/>
</dbReference>
<evidence type="ECO:0000256" key="3">
    <source>
        <dbReference type="PIRSR" id="PIRSR601952-2"/>
    </source>
</evidence>
<keyword evidence="3" id="KW-0862">Zinc</keyword>
<feature type="binding site" evidence="3">
    <location>
        <position position="387"/>
    </location>
    <ligand>
        <name>Zn(2+)</name>
        <dbReference type="ChEBI" id="CHEBI:29105"/>
        <label>2</label>
    </ligand>
</feature>
<keyword evidence="3" id="KW-0479">Metal-binding</keyword>
<dbReference type="Proteomes" id="UP000317369">
    <property type="component" value="Chromosome"/>
</dbReference>
<keyword evidence="3" id="KW-0460">Magnesium</keyword>
<feature type="active site" description="Phosphoserine intermediate" evidence="2">
    <location>
        <position position="122"/>
    </location>
</feature>
<dbReference type="EC" id="3.1.3.1" evidence="6"/>
<feature type="binding site" evidence="3">
    <location>
        <position position="386"/>
    </location>
    <ligand>
        <name>Zn(2+)</name>
        <dbReference type="ChEBI" id="CHEBI:29105"/>
        <label>2</label>
    </ligand>
</feature>
<feature type="region of interest" description="Disordered" evidence="5">
    <location>
        <begin position="284"/>
        <end position="305"/>
    </location>
</feature>
<dbReference type="PANTHER" id="PTHR11596:SF5">
    <property type="entry name" value="ALKALINE PHOSPHATASE"/>
    <property type="match status" value="1"/>
</dbReference>
<evidence type="ECO:0000256" key="2">
    <source>
        <dbReference type="PIRSR" id="PIRSR601952-1"/>
    </source>
</evidence>
<dbReference type="RefSeq" id="WP_145074457.1">
    <property type="nucleotide sequence ID" value="NZ_CP036425.1"/>
</dbReference>
<accession>A0A517YQU5</accession>
<dbReference type="Gene3D" id="3.40.720.10">
    <property type="entry name" value="Alkaline Phosphatase, subunit A"/>
    <property type="match status" value="1"/>
</dbReference>
<comment type="cofactor">
    <cofactor evidence="3">
        <name>Mg(2+)</name>
        <dbReference type="ChEBI" id="CHEBI:18420"/>
    </cofactor>
    <text evidence="3">Binds 1 Mg(2+) ion.</text>
</comment>
<evidence type="ECO:0000256" key="1">
    <source>
        <dbReference type="ARBA" id="ARBA00022553"/>
    </source>
</evidence>
<feature type="binding site" evidence="3">
    <location>
        <position position="338"/>
    </location>
    <ligand>
        <name>Zn(2+)</name>
        <dbReference type="ChEBI" id="CHEBI:29105"/>
        <label>2</label>
    </ligand>
</feature>
<reference evidence="6 7" key="1">
    <citation type="submission" date="2019-02" db="EMBL/GenBank/DDBJ databases">
        <title>Deep-cultivation of Planctomycetes and their phenomic and genomic characterization uncovers novel biology.</title>
        <authorList>
            <person name="Wiegand S."/>
            <person name="Jogler M."/>
            <person name="Boedeker C."/>
            <person name="Pinto D."/>
            <person name="Vollmers J."/>
            <person name="Rivas-Marin E."/>
            <person name="Kohn T."/>
            <person name="Peeters S.H."/>
            <person name="Heuer A."/>
            <person name="Rast P."/>
            <person name="Oberbeckmann S."/>
            <person name="Bunk B."/>
            <person name="Jeske O."/>
            <person name="Meyerdierks A."/>
            <person name="Storesund J.E."/>
            <person name="Kallscheuer N."/>
            <person name="Luecker S."/>
            <person name="Lage O.M."/>
            <person name="Pohl T."/>
            <person name="Merkel B.J."/>
            <person name="Hornburger P."/>
            <person name="Mueller R.-W."/>
            <person name="Bruemmer F."/>
            <person name="Labrenz M."/>
            <person name="Spormann A.M."/>
            <person name="Op den Camp H."/>
            <person name="Overmann J."/>
            <person name="Amann R."/>
            <person name="Jetten M.S.M."/>
            <person name="Mascher T."/>
            <person name="Medema M.H."/>
            <person name="Devos D.P."/>
            <person name="Kaster A.-K."/>
            <person name="Ovreas L."/>
            <person name="Rohde M."/>
            <person name="Galperin M.Y."/>
            <person name="Jogler C."/>
        </authorList>
    </citation>
    <scope>NUCLEOTIDE SEQUENCE [LARGE SCALE GENOMIC DNA]</scope>
    <source>
        <strain evidence="6 7">KS4</strain>
    </source>
</reference>